<dbReference type="Pfam" id="PF00560">
    <property type="entry name" value="LRR_1"/>
    <property type="match status" value="1"/>
</dbReference>
<dbReference type="Pfam" id="PF13855">
    <property type="entry name" value="LRR_8"/>
    <property type="match status" value="3"/>
</dbReference>
<dbReference type="Proteomes" id="UP001345219">
    <property type="component" value="Chromosome 14"/>
</dbReference>
<proteinExistence type="inferred from homology"/>
<dbReference type="SUPFAM" id="SSF52058">
    <property type="entry name" value="L domain-like"/>
    <property type="match status" value="1"/>
</dbReference>
<evidence type="ECO:0000256" key="1">
    <source>
        <dbReference type="ARBA" id="ARBA00022614"/>
    </source>
</evidence>
<dbReference type="SMART" id="SM00364">
    <property type="entry name" value="LRR_BAC"/>
    <property type="match status" value="7"/>
</dbReference>
<keyword evidence="5" id="KW-0175">Coiled coil</keyword>
<keyword evidence="2" id="KW-0677">Repeat</keyword>
<dbReference type="InterPro" id="IPR032675">
    <property type="entry name" value="LRR_dom_sf"/>
</dbReference>
<dbReference type="InterPro" id="IPR001611">
    <property type="entry name" value="Leu-rich_rpt"/>
</dbReference>
<gene>
    <name evidence="6" type="ORF">SAY87_018018</name>
</gene>
<evidence type="ECO:0000313" key="7">
    <source>
        <dbReference type="Proteomes" id="UP001345219"/>
    </source>
</evidence>
<dbReference type="AlphaFoldDB" id="A0AAN7LB04"/>
<dbReference type="Gene3D" id="3.80.10.10">
    <property type="entry name" value="Ribonuclease Inhibitor"/>
    <property type="match status" value="2"/>
</dbReference>
<dbReference type="InterPro" id="IPR050715">
    <property type="entry name" value="LRR-SigEffector_domain"/>
</dbReference>
<comment type="similarity">
    <text evidence="3">Belongs to the SHOC2 family.</text>
</comment>
<evidence type="ECO:0000256" key="5">
    <source>
        <dbReference type="SAM" id="Coils"/>
    </source>
</evidence>
<dbReference type="InterPro" id="IPR003591">
    <property type="entry name" value="Leu-rich_rpt_typical-subtyp"/>
</dbReference>
<feature type="coiled-coil region" evidence="5">
    <location>
        <begin position="108"/>
        <end position="135"/>
    </location>
</feature>
<dbReference type="SMART" id="SM00369">
    <property type="entry name" value="LRR_TYP"/>
    <property type="match status" value="7"/>
</dbReference>
<dbReference type="GO" id="GO:0004674">
    <property type="term" value="F:protein serine/threonine kinase activity"/>
    <property type="evidence" value="ECO:0007669"/>
    <property type="project" value="TreeGrafter"/>
</dbReference>
<evidence type="ECO:0000313" key="6">
    <source>
        <dbReference type="EMBL" id="KAK4777831.1"/>
    </source>
</evidence>
<sequence length="466" mass="51055">MDSPNPIKFPLLAYALSQTDPNSYPFLPPDISRDLMTRLPHLTNPKVVSSLTQSIPENVGRTQTLLAALGSRPDPSAVAAARSRLSQLGEGSPEAGIYSAVIRVDDMHAEHEGQLRDAEERLVEAYRLAVEEEVEKAEVVDEEVVRILGEAECEAAAMAVERVELSGRRLRLFPDAFGKLGGLVVLNLSNNELEMIPDAIAGLKNLQELDVSVNLLRSLPDSIGLLLNLKVLNLSGNKLNALPESISWCSSLKELDVSFNNLSTLPGNIGFGLSSLERLSISLNKIHLLPPSICQVRSLRYIDAHFNQLRGLPTAIGKLTSLEILNISSNFSDMTELPDSFSDLVSLRELDISNNQIRALPDSFFRLQGLTKLNLEQNPLMVPPLDVALKGAHAVRGFMRKRWEDRIAEEQERSAMEASRQQAAQSGWIGWGSSMLSGLVSGLSQGISGYLQDGNSSRDSYLDQQL</sequence>
<keyword evidence="1" id="KW-0433">Leucine-rich repeat</keyword>
<comment type="function">
    <text evidence="4">Leucine-rich repeat protein that likely mediates protein interactions, possibly in the context of signal transduction.</text>
</comment>
<protein>
    <recommendedName>
        <fullName evidence="8">Plant intracellular Ras-group-related LRR protein 3</fullName>
    </recommendedName>
</protein>
<name>A0AAN7LB04_9MYRT</name>
<accession>A0AAN7LB04</accession>
<dbReference type="FunFam" id="3.80.10.10:FF:000405">
    <property type="entry name" value="Plant intracellular Ras-group-related LRR protein 4"/>
    <property type="match status" value="1"/>
</dbReference>
<evidence type="ECO:0000256" key="2">
    <source>
        <dbReference type="ARBA" id="ARBA00022737"/>
    </source>
</evidence>
<keyword evidence="7" id="KW-1185">Reference proteome</keyword>
<dbReference type="PANTHER" id="PTHR45752:SF63">
    <property type="entry name" value="PLANT INTRACELLULAR RAS-GROUP-RELATED LRR PROTEIN 3"/>
    <property type="match status" value="1"/>
</dbReference>
<evidence type="ECO:0000256" key="3">
    <source>
        <dbReference type="ARBA" id="ARBA00023786"/>
    </source>
</evidence>
<dbReference type="PROSITE" id="PS51450">
    <property type="entry name" value="LRR"/>
    <property type="match status" value="5"/>
</dbReference>
<evidence type="ECO:0008006" key="8">
    <source>
        <dbReference type="Google" id="ProtNLM"/>
    </source>
</evidence>
<dbReference type="EMBL" id="JAXIOK010000002">
    <property type="protein sequence ID" value="KAK4777831.1"/>
    <property type="molecule type" value="Genomic_DNA"/>
</dbReference>
<comment type="caution">
    <text evidence="6">The sequence shown here is derived from an EMBL/GenBank/DDBJ whole genome shotgun (WGS) entry which is preliminary data.</text>
</comment>
<dbReference type="PANTHER" id="PTHR45752">
    <property type="entry name" value="LEUCINE-RICH REPEAT-CONTAINING"/>
    <property type="match status" value="1"/>
</dbReference>
<reference evidence="6 7" key="1">
    <citation type="journal article" date="2023" name="Hortic Res">
        <title>Pangenome of water caltrop reveals structural variations and asymmetric subgenome divergence after allopolyploidization.</title>
        <authorList>
            <person name="Zhang X."/>
            <person name="Chen Y."/>
            <person name="Wang L."/>
            <person name="Yuan Y."/>
            <person name="Fang M."/>
            <person name="Shi L."/>
            <person name="Lu R."/>
            <person name="Comes H.P."/>
            <person name="Ma Y."/>
            <person name="Chen Y."/>
            <person name="Huang G."/>
            <person name="Zhou Y."/>
            <person name="Zheng Z."/>
            <person name="Qiu Y."/>
        </authorList>
    </citation>
    <scope>NUCLEOTIDE SEQUENCE [LARGE SCALE GENOMIC DNA]</scope>
    <source>
        <tissue evidence="6">Roots</tissue>
    </source>
</reference>
<evidence type="ECO:0000256" key="4">
    <source>
        <dbReference type="ARBA" id="ARBA00037519"/>
    </source>
</evidence>
<organism evidence="6 7">
    <name type="scientific">Trapa incisa</name>
    <dbReference type="NCBI Taxonomy" id="236973"/>
    <lineage>
        <taxon>Eukaryota</taxon>
        <taxon>Viridiplantae</taxon>
        <taxon>Streptophyta</taxon>
        <taxon>Embryophyta</taxon>
        <taxon>Tracheophyta</taxon>
        <taxon>Spermatophyta</taxon>
        <taxon>Magnoliopsida</taxon>
        <taxon>eudicotyledons</taxon>
        <taxon>Gunneridae</taxon>
        <taxon>Pentapetalae</taxon>
        <taxon>rosids</taxon>
        <taxon>malvids</taxon>
        <taxon>Myrtales</taxon>
        <taxon>Lythraceae</taxon>
        <taxon>Trapa</taxon>
    </lineage>
</organism>